<comment type="similarity">
    <text evidence="1">Belongs to the bacterial ribosomal protein bS1 family.</text>
</comment>
<protein>
    <recommendedName>
        <fullName evidence="4">S1 motif domain-containing protein</fullName>
    </recommendedName>
</protein>
<evidence type="ECO:0000256" key="1">
    <source>
        <dbReference type="ARBA" id="ARBA00006767"/>
    </source>
</evidence>
<dbReference type="InterPro" id="IPR050437">
    <property type="entry name" value="Ribos_protein_bS1-like"/>
</dbReference>
<evidence type="ECO:0000259" key="4">
    <source>
        <dbReference type="PROSITE" id="PS50126"/>
    </source>
</evidence>
<dbReference type="EMBL" id="CP011497">
    <property type="protein sequence ID" value="AKJ14404.1"/>
    <property type="molecule type" value="Genomic_DNA"/>
</dbReference>
<evidence type="ECO:0000313" key="6">
    <source>
        <dbReference type="Proteomes" id="UP000035366"/>
    </source>
</evidence>
<dbReference type="CDD" id="cd00164">
    <property type="entry name" value="S1_like"/>
    <property type="match status" value="1"/>
</dbReference>
<feature type="domain" description="S1 motif" evidence="4">
    <location>
        <begin position="88"/>
        <end position="164"/>
    </location>
</feature>
<sequence>MRSGTVAGFDGDDVLVLLDDDPGEPTGRIPRHLVSWTAFEHPSEVVAVGRRITAEVQAVDERGGHVLLSSKACEDEALHRHLLGARPGDVVTGTVAAVHDFGVFVRLDGEPPHPVYPGTGFVRVPDLTWSHVDHPHDAVRPGQRAPGEVITADSYQGEVVISLKALQEDPWDRHPLRVGDVARGPVTKTLPFGAFVRVAEDVEGLVHVDDLGGRAVEEGQELRVRILEIDRPRRRIRLAPAD</sequence>
<evidence type="ECO:0000313" key="5">
    <source>
        <dbReference type="EMBL" id="AKJ14404.1"/>
    </source>
</evidence>
<reference evidence="5 6" key="1">
    <citation type="journal article" date="2015" name="ISME J.">
        <title>Draft Genome Sequence of Streptomyces incarnatus NRRL8089, which Produces the Nucleoside Antibiotic Sinefungin.</title>
        <authorList>
            <person name="Oshima K."/>
            <person name="Hattori M."/>
            <person name="Shimizu H."/>
            <person name="Fukuda K."/>
            <person name="Nemoto M."/>
            <person name="Inagaki K."/>
            <person name="Tamura T."/>
        </authorList>
    </citation>
    <scope>NUCLEOTIDE SEQUENCE [LARGE SCALE GENOMIC DNA]</scope>
    <source>
        <strain evidence="5 6">NRRL 8089</strain>
    </source>
</reference>
<dbReference type="InterPro" id="IPR012340">
    <property type="entry name" value="NA-bd_OB-fold"/>
</dbReference>
<accession>A0ABM5TTL5</accession>
<keyword evidence="6" id="KW-1185">Reference proteome</keyword>
<feature type="domain" description="S1 motif" evidence="4">
    <location>
        <begin position="179"/>
        <end position="241"/>
    </location>
</feature>
<dbReference type="PROSITE" id="PS50126">
    <property type="entry name" value="S1"/>
    <property type="match status" value="3"/>
</dbReference>
<dbReference type="SUPFAM" id="SSF50249">
    <property type="entry name" value="Nucleic acid-binding proteins"/>
    <property type="match status" value="3"/>
</dbReference>
<keyword evidence="2" id="KW-0689">Ribosomal protein</keyword>
<dbReference type="Proteomes" id="UP000035366">
    <property type="component" value="Chromosome"/>
</dbReference>
<keyword evidence="3" id="KW-0687">Ribonucleoprotein</keyword>
<name>A0ABM5TTL5_9ACTN</name>
<proteinExistence type="inferred from homology"/>
<organism evidence="5 6">
    <name type="scientific">Streptomyces incarnatus</name>
    <dbReference type="NCBI Taxonomy" id="665007"/>
    <lineage>
        <taxon>Bacteria</taxon>
        <taxon>Bacillati</taxon>
        <taxon>Actinomycetota</taxon>
        <taxon>Actinomycetes</taxon>
        <taxon>Kitasatosporales</taxon>
        <taxon>Streptomycetaceae</taxon>
        <taxon>Streptomyces</taxon>
    </lineage>
</organism>
<gene>
    <name evidence="5" type="ORF">ABB07_31435</name>
</gene>
<dbReference type="SMART" id="SM00316">
    <property type="entry name" value="S1"/>
    <property type="match status" value="3"/>
</dbReference>
<evidence type="ECO:0000256" key="2">
    <source>
        <dbReference type="ARBA" id="ARBA00022980"/>
    </source>
</evidence>
<dbReference type="Pfam" id="PF00575">
    <property type="entry name" value="S1"/>
    <property type="match status" value="3"/>
</dbReference>
<dbReference type="Gene3D" id="2.40.50.140">
    <property type="entry name" value="Nucleic acid-binding proteins"/>
    <property type="match status" value="3"/>
</dbReference>
<dbReference type="InterPro" id="IPR003029">
    <property type="entry name" value="S1_domain"/>
</dbReference>
<evidence type="ECO:0000256" key="3">
    <source>
        <dbReference type="ARBA" id="ARBA00023274"/>
    </source>
</evidence>
<dbReference type="PANTHER" id="PTHR10724:SF7">
    <property type="entry name" value="SMALL RIBOSOMAL SUBUNIT PROTEIN BS1C"/>
    <property type="match status" value="1"/>
</dbReference>
<feature type="domain" description="S1 motif" evidence="4">
    <location>
        <begin position="1"/>
        <end position="71"/>
    </location>
</feature>
<dbReference type="PANTHER" id="PTHR10724">
    <property type="entry name" value="30S RIBOSOMAL PROTEIN S1"/>
    <property type="match status" value="1"/>
</dbReference>